<comment type="pathway">
    <text evidence="2">Cofactor biosynthesis; biotin biosynthesis; biotin from 7,8-diaminononanoate: step 1/2.</text>
</comment>
<reference evidence="3 4" key="1">
    <citation type="submission" date="2013-12" db="EMBL/GenBank/DDBJ databases">
        <authorList>
            <consortium name="DOE Joint Genome Institute"/>
            <person name="Kappler U."/>
            <person name="Huntemann M."/>
            <person name="Han J."/>
            <person name="Chen A."/>
            <person name="Kyrpides N."/>
            <person name="Mavromatis K."/>
            <person name="Markowitz V."/>
            <person name="Palaniappan K."/>
            <person name="Ivanova N."/>
            <person name="Schaumberg A."/>
            <person name="Pati A."/>
            <person name="Liolios K."/>
            <person name="Nordberg H.P."/>
            <person name="Cantor M.N."/>
            <person name="Hua S.X."/>
            <person name="Woyke T."/>
        </authorList>
    </citation>
    <scope>NUCLEOTIDE SEQUENCE [LARGE SCALE GENOMIC DNA]</scope>
    <source>
        <strain evidence="4">AL2</strain>
    </source>
</reference>
<dbReference type="GO" id="GO:0004141">
    <property type="term" value="F:dethiobiotin synthase activity"/>
    <property type="evidence" value="ECO:0007669"/>
    <property type="project" value="UniProtKB-UniRule"/>
</dbReference>
<comment type="caution">
    <text evidence="2">Lacks conserved residue(s) required for the propagation of feature annotation.</text>
</comment>
<dbReference type="UniPathway" id="UPA00078">
    <property type="reaction ID" value="UER00161"/>
</dbReference>
<comment type="subunit">
    <text evidence="2">Homodimer.</text>
</comment>
<keyword evidence="2" id="KW-0547">Nucleotide-binding</keyword>
<keyword evidence="2" id="KW-0460">Magnesium</keyword>
<dbReference type="STRING" id="717772.THIAE_00600"/>
<evidence type="ECO:0000256" key="1">
    <source>
        <dbReference type="ARBA" id="ARBA00022756"/>
    </source>
</evidence>
<comment type="subcellular location">
    <subcellularLocation>
        <location evidence="2">Cytoplasm</location>
    </subcellularLocation>
</comment>
<dbReference type="HAMAP" id="MF_00336">
    <property type="entry name" value="BioD"/>
    <property type="match status" value="1"/>
</dbReference>
<dbReference type="PANTHER" id="PTHR43210:SF5">
    <property type="entry name" value="DETHIOBIOTIN SYNTHETASE"/>
    <property type="match status" value="1"/>
</dbReference>
<comment type="function">
    <text evidence="2">Catalyzes a mechanistically unusual reaction, the ATP-dependent insertion of CO2 between the N7 and N8 nitrogen atoms of 7,8-diaminopelargonic acid (DAPA, also called 7,8-diammoniononanoate) to form a ureido ring.</text>
</comment>
<organism evidence="3 4">
    <name type="scientific">Thiomicrospira aerophila AL3</name>
    <dbReference type="NCBI Taxonomy" id="717772"/>
    <lineage>
        <taxon>Bacteria</taxon>
        <taxon>Pseudomonadati</taxon>
        <taxon>Pseudomonadota</taxon>
        <taxon>Gammaproteobacteria</taxon>
        <taxon>Thiotrichales</taxon>
        <taxon>Piscirickettsiaceae</taxon>
        <taxon>Thiomicrospira</taxon>
    </lineage>
</organism>
<protein>
    <recommendedName>
        <fullName evidence="2">ATP-dependent dethiobiotin synthetase BioD</fullName>
        <ecNumber evidence="2">6.3.3.3</ecNumber>
    </recommendedName>
    <alternativeName>
        <fullName evidence="2">DTB synthetase</fullName>
        <shortName evidence="2">DTBS</shortName>
    </alternativeName>
    <alternativeName>
        <fullName evidence="2">Dethiobiotin synthase</fullName>
    </alternativeName>
</protein>
<dbReference type="GO" id="GO:0000287">
    <property type="term" value="F:magnesium ion binding"/>
    <property type="evidence" value="ECO:0007669"/>
    <property type="project" value="UniProtKB-UniRule"/>
</dbReference>
<dbReference type="EC" id="6.3.3.3" evidence="2"/>
<comment type="cofactor">
    <cofactor evidence="2">
        <name>Mg(2+)</name>
        <dbReference type="ChEBI" id="CHEBI:18420"/>
    </cofactor>
</comment>
<dbReference type="SUPFAM" id="SSF52540">
    <property type="entry name" value="P-loop containing nucleoside triphosphate hydrolases"/>
    <property type="match status" value="1"/>
</dbReference>
<feature type="binding site" evidence="2">
    <location>
        <position position="65"/>
    </location>
    <ligand>
        <name>Mg(2+)</name>
        <dbReference type="ChEBI" id="CHEBI:18420"/>
    </ligand>
</feature>
<comment type="similarity">
    <text evidence="2">Belongs to the dethiobiotin synthetase family.</text>
</comment>
<keyword evidence="2" id="KW-0479">Metal-binding</keyword>
<keyword evidence="4" id="KW-1185">Reference proteome</keyword>
<feature type="binding site" evidence="2">
    <location>
        <begin position="184"/>
        <end position="185"/>
    </location>
    <ligand>
        <name>ATP</name>
        <dbReference type="ChEBI" id="CHEBI:30616"/>
    </ligand>
</feature>
<dbReference type="PANTHER" id="PTHR43210">
    <property type="entry name" value="DETHIOBIOTIN SYNTHETASE"/>
    <property type="match status" value="1"/>
</dbReference>
<dbReference type="OrthoDB" id="9802097at2"/>
<gene>
    <name evidence="2" type="primary">bioD</name>
    <name evidence="3" type="ORF">THIAE_00600</name>
</gene>
<dbReference type="CDD" id="cd03109">
    <property type="entry name" value="DTBS"/>
    <property type="match status" value="1"/>
</dbReference>
<evidence type="ECO:0000313" key="4">
    <source>
        <dbReference type="Proteomes" id="UP000005380"/>
    </source>
</evidence>
<dbReference type="Gene3D" id="3.40.50.300">
    <property type="entry name" value="P-loop containing nucleotide triphosphate hydrolases"/>
    <property type="match status" value="1"/>
</dbReference>
<feature type="binding site" evidence="2">
    <location>
        <begin position="22"/>
        <end position="27"/>
    </location>
    <ligand>
        <name>ATP</name>
        <dbReference type="ChEBI" id="CHEBI:30616"/>
    </ligand>
</feature>
<proteinExistence type="inferred from homology"/>
<name>W0DU92_9GAMM</name>
<dbReference type="HOGENOM" id="CLU_072551_0_0_6"/>
<dbReference type="InterPro" id="IPR027417">
    <property type="entry name" value="P-loop_NTPase"/>
</dbReference>
<dbReference type="InterPro" id="IPR004472">
    <property type="entry name" value="DTB_synth_BioD"/>
</dbReference>
<keyword evidence="2" id="KW-0067">ATP-binding</keyword>
<feature type="binding site" evidence="2">
    <location>
        <position position="51"/>
    </location>
    <ligand>
        <name>substrate</name>
    </ligand>
</feature>
<dbReference type="GO" id="GO:0005524">
    <property type="term" value="F:ATP binding"/>
    <property type="evidence" value="ECO:0007669"/>
    <property type="project" value="UniProtKB-UniRule"/>
</dbReference>
<dbReference type="eggNOG" id="COG0132">
    <property type="taxonomic scope" value="Bacteria"/>
</dbReference>
<evidence type="ECO:0000256" key="2">
    <source>
        <dbReference type="HAMAP-Rule" id="MF_00336"/>
    </source>
</evidence>
<dbReference type="Proteomes" id="UP000005380">
    <property type="component" value="Chromosome"/>
</dbReference>
<feature type="binding site" evidence="2">
    <location>
        <position position="124"/>
    </location>
    <ligand>
        <name>Mg(2+)</name>
        <dbReference type="ChEBI" id="CHEBI:18420"/>
    </ligand>
</feature>
<dbReference type="InParanoid" id="W0DU92"/>
<accession>W0DU92</accession>
<dbReference type="KEGG" id="tao:THIAE_00600"/>
<dbReference type="RefSeq" id="WP_006459638.1">
    <property type="nucleotide sequence ID" value="NZ_CP007030.1"/>
</dbReference>
<dbReference type="FunCoup" id="W0DU92">
    <property type="interactions" value="407"/>
</dbReference>
<keyword evidence="2" id="KW-0963">Cytoplasm</keyword>
<feature type="binding site" evidence="2">
    <location>
        <position position="26"/>
    </location>
    <ligand>
        <name>Mg(2+)</name>
        <dbReference type="ChEBI" id="CHEBI:18420"/>
    </ligand>
</feature>
<dbReference type="AlphaFoldDB" id="W0DU92"/>
<evidence type="ECO:0000313" key="3">
    <source>
        <dbReference type="EMBL" id="AHF00446.1"/>
    </source>
</evidence>
<dbReference type="EMBL" id="CP007030">
    <property type="protein sequence ID" value="AHF00446.1"/>
    <property type="molecule type" value="Genomic_DNA"/>
</dbReference>
<comment type="catalytic activity">
    <reaction evidence="2">
        <text>(7R,8S)-7,8-diammoniononanoate + CO2 + ATP = (4R,5S)-dethiobiotin + ADP + phosphate + 3 H(+)</text>
        <dbReference type="Rhea" id="RHEA:15805"/>
        <dbReference type="ChEBI" id="CHEBI:15378"/>
        <dbReference type="ChEBI" id="CHEBI:16526"/>
        <dbReference type="ChEBI" id="CHEBI:30616"/>
        <dbReference type="ChEBI" id="CHEBI:43474"/>
        <dbReference type="ChEBI" id="CHEBI:149469"/>
        <dbReference type="ChEBI" id="CHEBI:149473"/>
        <dbReference type="ChEBI" id="CHEBI:456216"/>
        <dbReference type="EC" id="6.3.3.3"/>
    </reaction>
</comment>
<keyword evidence="2" id="KW-0436">Ligase</keyword>
<sequence>MFSLNLGETSAAGFFITGTDTEIGKSFVACCIAQGLVKQGIAVSPRKPVASGCMLQADGSLLSEDALQLQAASQTSEPLARICPYRFEAAISPARAIAQSGQTININALYQACQVAADQFALVEGAGGFLSPLASDGLNADLALKLNYPLILVVGNRLGCLNHALLTIEAIEQRQLKLHAVILNDISPQADLDNFNDLQQLCRYPVIHQRYQTHPSPLVV</sequence>
<dbReference type="Pfam" id="PF13500">
    <property type="entry name" value="AAA_26"/>
    <property type="match status" value="1"/>
</dbReference>
<dbReference type="NCBIfam" id="TIGR00347">
    <property type="entry name" value="bioD"/>
    <property type="match status" value="1"/>
</dbReference>
<feature type="binding site" evidence="2">
    <location>
        <begin position="124"/>
        <end position="127"/>
    </location>
    <ligand>
        <name>ATP</name>
        <dbReference type="ChEBI" id="CHEBI:30616"/>
    </ligand>
</feature>
<dbReference type="PIRSF" id="PIRSF006755">
    <property type="entry name" value="DTB_synth"/>
    <property type="match status" value="1"/>
</dbReference>
<dbReference type="GO" id="GO:0005829">
    <property type="term" value="C:cytosol"/>
    <property type="evidence" value="ECO:0007669"/>
    <property type="project" value="TreeGrafter"/>
</dbReference>
<feature type="active site" evidence="2">
    <location>
        <position position="47"/>
    </location>
</feature>
<dbReference type="GO" id="GO:0009102">
    <property type="term" value="P:biotin biosynthetic process"/>
    <property type="evidence" value="ECO:0007669"/>
    <property type="project" value="UniProtKB-UniRule"/>
</dbReference>
<keyword evidence="1 2" id="KW-0093">Biotin biosynthesis</keyword>
<feature type="binding site" evidence="2">
    <location>
        <position position="65"/>
    </location>
    <ligand>
        <name>ATP</name>
        <dbReference type="ChEBI" id="CHEBI:30616"/>
    </ligand>
</feature>